<feature type="transmembrane region" description="Helical" evidence="1">
    <location>
        <begin position="20"/>
        <end position="36"/>
    </location>
</feature>
<sequence length="136" mass="15645">MELLQCDLRCGLFVRTVDHPFLLIIARLPVSILLLLPNGNIISDRMPKWTVIDPPVDPTVTFQRKTTVKVYRGRLRGMFGEVLGSVQSQVYVRANPHSTPALVQYVDVLEWYYFVVDAECLKKWEKKEMLPSSPLE</sequence>
<protein>
    <submittedName>
        <fullName evidence="2">Uncharacterized protein</fullName>
    </submittedName>
</protein>
<evidence type="ECO:0000313" key="3">
    <source>
        <dbReference type="Proteomes" id="UP000075883"/>
    </source>
</evidence>
<dbReference type="AlphaFoldDB" id="A0A182LU58"/>
<dbReference type="EMBL" id="AXCM01010450">
    <property type="status" value="NOT_ANNOTATED_CDS"/>
    <property type="molecule type" value="Genomic_DNA"/>
</dbReference>
<dbReference type="VEuPathDB" id="VectorBase:ACUA002041"/>
<dbReference type="Proteomes" id="UP000075883">
    <property type="component" value="Unassembled WGS sequence"/>
</dbReference>
<evidence type="ECO:0000256" key="1">
    <source>
        <dbReference type="SAM" id="Phobius"/>
    </source>
</evidence>
<proteinExistence type="predicted"/>
<evidence type="ECO:0000313" key="2">
    <source>
        <dbReference type="EnsemblMetazoa" id="ACUA002041-PA"/>
    </source>
</evidence>
<keyword evidence="1" id="KW-1133">Transmembrane helix</keyword>
<organism evidence="2 3">
    <name type="scientific">Anopheles culicifacies</name>
    <dbReference type="NCBI Taxonomy" id="139723"/>
    <lineage>
        <taxon>Eukaryota</taxon>
        <taxon>Metazoa</taxon>
        <taxon>Ecdysozoa</taxon>
        <taxon>Arthropoda</taxon>
        <taxon>Hexapoda</taxon>
        <taxon>Insecta</taxon>
        <taxon>Pterygota</taxon>
        <taxon>Neoptera</taxon>
        <taxon>Endopterygota</taxon>
        <taxon>Diptera</taxon>
        <taxon>Nematocera</taxon>
        <taxon>Culicoidea</taxon>
        <taxon>Culicidae</taxon>
        <taxon>Anophelinae</taxon>
        <taxon>Anopheles</taxon>
        <taxon>culicifacies species complex</taxon>
    </lineage>
</organism>
<keyword evidence="3" id="KW-1185">Reference proteome</keyword>
<keyword evidence="1" id="KW-0472">Membrane</keyword>
<accession>A0A182LU58</accession>
<reference evidence="2" key="2">
    <citation type="submission" date="2020-05" db="UniProtKB">
        <authorList>
            <consortium name="EnsemblMetazoa"/>
        </authorList>
    </citation>
    <scope>IDENTIFICATION</scope>
    <source>
        <strain evidence="2">A-37</strain>
    </source>
</reference>
<dbReference type="EnsemblMetazoa" id="ACUA002041-RA">
    <property type="protein sequence ID" value="ACUA002041-PA"/>
    <property type="gene ID" value="ACUA002041"/>
</dbReference>
<keyword evidence="1" id="KW-0812">Transmembrane</keyword>
<name>A0A182LU58_9DIPT</name>
<reference evidence="3" key="1">
    <citation type="submission" date="2013-09" db="EMBL/GenBank/DDBJ databases">
        <title>The Genome Sequence of Anopheles culicifacies species A.</title>
        <authorList>
            <consortium name="The Broad Institute Genomics Platform"/>
            <person name="Neafsey D.E."/>
            <person name="Besansky N."/>
            <person name="Howell P."/>
            <person name="Walton C."/>
            <person name="Young S.K."/>
            <person name="Zeng Q."/>
            <person name="Gargeya S."/>
            <person name="Fitzgerald M."/>
            <person name="Haas B."/>
            <person name="Abouelleil A."/>
            <person name="Allen A.W."/>
            <person name="Alvarado L."/>
            <person name="Arachchi H.M."/>
            <person name="Berlin A.M."/>
            <person name="Chapman S.B."/>
            <person name="Gainer-Dewar J."/>
            <person name="Goldberg J."/>
            <person name="Griggs A."/>
            <person name="Gujja S."/>
            <person name="Hansen M."/>
            <person name="Howarth C."/>
            <person name="Imamovic A."/>
            <person name="Ireland A."/>
            <person name="Larimer J."/>
            <person name="McCowan C."/>
            <person name="Murphy C."/>
            <person name="Pearson M."/>
            <person name="Poon T.W."/>
            <person name="Priest M."/>
            <person name="Roberts A."/>
            <person name="Saif S."/>
            <person name="Shea T."/>
            <person name="Sisk P."/>
            <person name="Sykes S."/>
            <person name="Wortman J."/>
            <person name="Nusbaum C."/>
            <person name="Birren B."/>
        </authorList>
    </citation>
    <scope>NUCLEOTIDE SEQUENCE [LARGE SCALE GENOMIC DNA]</scope>
    <source>
        <strain evidence="3">A-37</strain>
    </source>
</reference>